<dbReference type="EMBL" id="QTSX02006431">
    <property type="protein sequence ID" value="KAJ9054649.1"/>
    <property type="molecule type" value="Genomic_DNA"/>
</dbReference>
<sequence length="157" mass="17893">MNPNLFSRSCRPPAPLPTVYHPLGAPFASVYFTEYPLKPEYKEFILENILEKDPLAQSNLQVRYDRQGPWHYTKPLLSRDKYNSLSVYQLDMAPPITLVMNAAIYHVSISPSMGYFEDKSLSFAFFPQNEPISKLGNTIVWFLDSAQLTCPTHACGK</sequence>
<name>A0ACC2RX62_9FUNG</name>
<proteinExistence type="predicted"/>
<accession>A0ACC2RX62</accession>
<evidence type="ECO:0000313" key="1">
    <source>
        <dbReference type="EMBL" id="KAJ9054649.1"/>
    </source>
</evidence>
<gene>
    <name evidence="1" type="ORF">DSO57_1011880</name>
</gene>
<reference evidence="1" key="1">
    <citation type="submission" date="2022-04" db="EMBL/GenBank/DDBJ databases">
        <title>Genome of the entomopathogenic fungus Entomophthora muscae.</title>
        <authorList>
            <person name="Elya C."/>
            <person name="Lovett B.R."/>
            <person name="Lee E."/>
            <person name="Macias A.M."/>
            <person name="Hajek A.E."/>
            <person name="De Bivort B.L."/>
            <person name="Kasson M.T."/>
            <person name="De Fine Licht H.H."/>
            <person name="Stajich J.E."/>
        </authorList>
    </citation>
    <scope>NUCLEOTIDE SEQUENCE</scope>
    <source>
        <strain evidence="1">Berkeley</strain>
    </source>
</reference>
<comment type="caution">
    <text evidence="1">The sequence shown here is derived from an EMBL/GenBank/DDBJ whole genome shotgun (WGS) entry which is preliminary data.</text>
</comment>
<keyword evidence="2" id="KW-1185">Reference proteome</keyword>
<dbReference type="Proteomes" id="UP001165960">
    <property type="component" value="Unassembled WGS sequence"/>
</dbReference>
<evidence type="ECO:0000313" key="2">
    <source>
        <dbReference type="Proteomes" id="UP001165960"/>
    </source>
</evidence>
<organism evidence="1 2">
    <name type="scientific">Entomophthora muscae</name>
    <dbReference type="NCBI Taxonomy" id="34485"/>
    <lineage>
        <taxon>Eukaryota</taxon>
        <taxon>Fungi</taxon>
        <taxon>Fungi incertae sedis</taxon>
        <taxon>Zoopagomycota</taxon>
        <taxon>Entomophthoromycotina</taxon>
        <taxon>Entomophthoromycetes</taxon>
        <taxon>Entomophthorales</taxon>
        <taxon>Entomophthoraceae</taxon>
        <taxon>Entomophthora</taxon>
    </lineage>
</organism>
<protein>
    <submittedName>
        <fullName evidence="1">Uncharacterized protein</fullName>
    </submittedName>
</protein>